<reference evidence="1" key="1">
    <citation type="submission" date="2020-04" db="EMBL/GenBank/DDBJ databases">
        <authorList>
            <person name="Chiriac C."/>
            <person name="Salcher M."/>
            <person name="Ghai R."/>
            <person name="Kavagutti S V."/>
        </authorList>
    </citation>
    <scope>NUCLEOTIDE SEQUENCE</scope>
</reference>
<name>A0A6J5MYS2_9CAUD</name>
<dbReference type="EMBL" id="LR796499">
    <property type="protein sequence ID" value="CAB4148909.1"/>
    <property type="molecule type" value="Genomic_DNA"/>
</dbReference>
<organism evidence="1">
    <name type="scientific">uncultured Caudovirales phage</name>
    <dbReference type="NCBI Taxonomy" id="2100421"/>
    <lineage>
        <taxon>Viruses</taxon>
        <taxon>Duplodnaviria</taxon>
        <taxon>Heunggongvirae</taxon>
        <taxon>Uroviricota</taxon>
        <taxon>Caudoviricetes</taxon>
        <taxon>Peduoviridae</taxon>
        <taxon>Maltschvirus</taxon>
        <taxon>Maltschvirus maltsch</taxon>
    </lineage>
</organism>
<sequence>MLALDPGGTTGVAIFDYEQDSQPVMVMNDQIPGSLEGFIEWYLDRKPKYQWDHIVCEDFTLRLNVKFPDLSPVYIIGALNGIEWYSVHTLTMQQPTMKPLCDDDRLKKMGLHTPGFGHANDAVRHAIIYLRNKKHMPTLRLGWADSEE</sequence>
<accession>A0A6J5MYS2</accession>
<protein>
    <submittedName>
        <fullName evidence="1">Uncharacterized protein</fullName>
    </submittedName>
</protein>
<evidence type="ECO:0000313" key="1">
    <source>
        <dbReference type="EMBL" id="CAB4148909.1"/>
    </source>
</evidence>
<proteinExistence type="predicted"/>
<gene>
    <name evidence="1" type="ORF">UFOVP536_32</name>
</gene>